<feature type="domain" description="DC1-like C-terminal" evidence="3">
    <location>
        <begin position="612"/>
        <end position="650"/>
    </location>
</feature>
<evidence type="ECO:0000256" key="1">
    <source>
        <dbReference type="ARBA" id="ARBA00022737"/>
    </source>
</evidence>
<sequence length="653" mass="75488">MDLDSLPKPDSELISLIKQGVFVLGSITDLEPESELIILTTQQIFLVSSIDSDPESESELISLIEKLLTLETKPELVSLLNQIFSLVISMNLEAKQFVSLCPQVEVKLEEGKFRMNGEVQQRSDKKRECYRRNMDFYRITTGEKTAHFRCPTCNGEDHEEYAKAPLEVKHYLHPKHSLTLVLLSGVIARKCYCCEEYLLEVFYYCSACDYAMNIACLEKKRPSTIDHPKWHDHQLYLFPRQASLTCNLCALTHSSCPFYICPPCEFVVHQRCISLPRVIKISRHLHRISFTPIFDQGDRSCSICRKEMDNDYGGYSCIKHGCSYAAHSRCATQSNVWDGRELDREPEDVEEEEVEPFVRISDGIIQHFSHKHHHLRLVENTRRDYDDNKECQACIMPIYYGKFYSCMQCGFILHEICANLSCKIYHPVHAHPLTLVTDDSYVVDTRITCSACPWLCTGFFYRCSKKGCHFKLHVQCASISEPLLHESHMHPLFLTSKPGERRRCSICKVSRNAYTETLNCIECDFSLCFKCATLPQKVRYKHDKHMLTLSYGKETSTMACWCDVCERKLNPKERFYMCDEYCCATLHIECLLGVEFYMKPGSSLIYLGRKLDVLRNNNMSRPICVVCKKRCQEKVYFHCLGSIACSLDCVKWL</sequence>
<dbReference type="Pfam" id="PF22926">
    <property type="entry name" value="C1-like_CT"/>
    <property type="match status" value="1"/>
</dbReference>
<dbReference type="PANTHER" id="PTHR32410:SF153">
    <property type="entry name" value="CHP-RICH ZINC FINGER PROTEIN-LIKE-RELATED"/>
    <property type="match status" value="1"/>
</dbReference>
<organism evidence="4 5">
    <name type="scientific">Eutrema salsugineum</name>
    <name type="common">Saltwater cress</name>
    <name type="synonym">Sisymbrium salsugineum</name>
    <dbReference type="NCBI Taxonomy" id="72664"/>
    <lineage>
        <taxon>Eukaryota</taxon>
        <taxon>Viridiplantae</taxon>
        <taxon>Streptophyta</taxon>
        <taxon>Embryophyta</taxon>
        <taxon>Tracheophyta</taxon>
        <taxon>Spermatophyta</taxon>
        <taxon>Magnoliopsida</taxon>
        <taxon>eudicotyledons</taxon>
        <taxon>Gunneridae</taxon>
        <taxon>Pentapetalae</taxon>
        <taxon>rosids</taxon>
        <taxon>malvids</taxon>
        <taxon>Brassicales</taxon>
        <taxon>Brassicaceae</taxon>
        <taxon>Eutremeae</taxon>
        <taxon>Eutrema</taxon>
    </lineage>
</organism>
<protein>
    <recommendedName>
        <fullName evidence="6">Phorbol-ester/DAG-type domain-containing protein</fullName>
    </recommendedName>
</protein>
<evidence type="ECO:0000259" key="2">
    <source>
        <dbReference type="Pfam" id="PF03107"/>
    </source>
</evidence>
<reference evidence="4 5" key="1">
    <citation type="journal article" date="2013" name="Front. Plant Sci.">
        <title>The Reference Genome of the Halophytic Plant Eutrema salsugineum.</title>
        <authorList>
            <person name="Yang R."/>
            <person name="Jarvis D.E."/>
            <person name="Chen H."/>
            <person name="Beilstein M.A."/>
            <person name="Grimwood J."/>
            <person name="Jenkins J."/>
            <person name="Shu S."/>
            <person name="Prochnik S."/>
            <person name="Xin M."/>
            <person name="Ma C."/>
            <person name="Schmutz J."/>
            <person name="Wing R.A."/>
            <person name="Mitchell-Olds T."/>
            <person name="Schumaker K.S."/>
            <person name="Wang X."/>
        </authorList>
    </citation>
    <scope>NUCLEOTIDE SEQUENCE [LARGE SCALE GENOMIC DNA]</scope>
</reference>
<feature type="domain" description="DC1" evidence="2">
    <location>
        <begin position="283"/>
        <end position="331"/>
    </location>
</feature>
<dbReference type="SUPFAM" id="SSF57889">
    <property type="entry name" value="Cysteine-rich domain"/>
    <property type="match status" value="5"/>
</dbReference>
<dbReference type="Gramene" id="ESQ50978">
    <property type="protein sequence ID" value="ESQ50978"/>
    <property type="gene ID" value="EUTSA_v10022587mg"/>
</dbReference>
<dbReference type="InterPro" id="IPR053192">
    <property type="entry name" value="Vacuole_Formation_Reg"/>
</dbReference>
<dbReference type="AlphaFoldDB" id="V4MER5"/>
<keyword evidence="1" id="KW-0677">Repeat</keyword>
<dbReference type="eggNOG" id="ENOG502RANS">
    <property type="taxonomic scope" value="Eukaryota"/>
</dbReference>
<dbReference type="InterPro" id="IPR046349">
    <property type="entry name" value="C1-like_sf"/>
</dbReference>
<dbReference type="KEGG" id="eus:EUTSA_v10022587mg"/>
<evidence type="ECO:0008006" key="6">
    <source>
        <dbReference type="Google" id="ProtNLM"/>
    </source>
</evidence>
<evidence type="ECO:0000259" key="3">
    <source>
        <dbReference type="Pfam" id="PF22926"/>
    </source>
</evidence>
<dbReference type="EMBL" id="KI517392">
    <property type="protein sequence ID" value="ESQ50978.1"/>
    <property type="molecule type" value="Genomic_DNA"/>
</dbReference>
<feature type="domain" description="DC1" evidence="2">
    <location>
        <begin position="172"/>
        <end position="216"/>
    </location>
</feature>
<dbReference type="Pfam" id="PF03107">
    <property type="entry name" value="C1_2"/>
    <property type="match status" value="7"/>
</dbReference>
<dbReference type="PANTHER" id="PTHR32410">
    <property type="entry name" value="CYSTEINE/HISTIDINE-RICH C1 DOMAIN FAMILY PROTEIN"/>
    <property type="match status" value="1"/>
</dbReference>
<feature type="domain" description="DC1" evidence="2">
    <location>
        <begin position="428"/>
        <end position="477"/>
    </location>
</feature>
<feature type="domain" description="DC1" evidence="2">
    <location>
        <begin position="229"/>
        <end position="273"/>
    </location>
</feature>
<feature type="domain" description="DC1" evidence="2">
    <location>
        <begin position="541"/>
        <end position="590"/>
    </location>
</feature>
<accession>V4MER5</accession>
<feature type="domain" description="DC1" evidence="2">
    <location>
        <begin position="487"/>
        <end position="532"/>
    </location>
</feature>
<proteinExistence type="predicted"/>
<gene>
    <name evidence="4" type="ORF">EUTSA_v10022587mg</name>
</gene>
<dbReference type="InterPro" id="IPR004146">
    <property type="entry name" value="DC1"/>
</dbReference>
<evidence type="ECO:0000313" key="4">
    <source>
        <dbReference type="EMBL" id="ESQ50978.1"/>
    </source>
</evidence>
<dbReference type="InterPro" id="IPR054483">
    <property type="entry name" value="DC1-like_CT"/>
</dbReference>
<name>V4MER5_EUTSA</name>
<dbReference type="OMA" id="FCHECEV"/>
<feature type="domain" description="DC1" evidence="2">
    <location>
        <begin position="368"/>
        <end position="418"/>
    </location>
</feature>
<keyword evidence="5" id="KW-1185">Reference proteome</keyword>
<dbReference type="Proteomes" id="UP000030689">
    <property type="component" value="Unassembled WGS sequence"/>
</dbReference>
<evidence type="ECO:0000313" key="5">
    <source>
        <dbReference type="Proteomes" id="UP000030689"/>
    </source>
</evidence>